<dbReference type="InterPro" id="IPR017850">
    <property type="entry name" value="Alkaline_phosphatase_core_sf"/>
</dbReference>
<reference evidence="2" key="1">
    <citation type="submission" date="2022-07" db="EMBL/GenBank/DDBJ databases">
        <title>Phylogenomic reconstructions and comparative analyses of Kickxellomycotina fungi.</title>
        <authorList>
            <person name="Reynolds N.K."/>
            <person name="Stajich J.E."/>
            <person name="Barry K."/>
            <person name="Grigoriev I.V."/>
            <person name="Crous P."/>
            <person name="Smith M.E."/>
        </authorList>
    </citation>
    <scope>NUCLEOTIDE SEQUENCE</scope>
    <source>
        <strain evidence="2">RSA 1196</strain>
    </source>
</reference>
<accession>A0A9W8ANZ9</accession>
<dbReference type="PANTHER" id="PTHR10151">
    <property type="entry name" value="ECTONUCLEOTIDE PYROPHOSPHATASE/PHOSPHODIESTERASE"/>
    <property type="match status" value="1"/>
</dbReference>
<dbReference type="AlphaFoldDB" id="A0A9W8ANZ9"/>
<dbReference type="CDD" id="cd16018">
    <property type="entry name" value="Enpp"/>
    <property type="match status" value="2"/>
</dbReference>
<dbReference type="InterPro" id="IPR002591">
    <property type="entry name" value="Phosphodiest/P_Trfase"/>
</dbReference>
<name>A0A9W8ANZ9_9FUNG</name>
<dbReference type="Pfam" id="PF01663">
    <property type="entry name" value="Phosphodiest"/>
    <property type="match status" value="2"/>
</dbReference>
<dbReference type="EMBL" id="JANBPY010001502">
    <property type="protein sequence ID" value="KAJ1959767.1"/>
    <property type="molecule type" value="Genomic_DNA"/>
</dbReference>
<evidence type="ECO:0000256" key="1">
    <source>
        <dbReference type="SAM" id="MobiDB-lite"/>
    </source>
</evidence>
<dbReference type="GO" id="GO:0017111">
    <property type="term" value="F:ribonucleoside triphosphate phosphatase activity"/>
    <property type="evidence" value="ECO:0007669"/>
    <property type="project" value="TreeGrafter"/>
</dbReference>
<evidence type="ECO:0000313" key="2">
    <source>
        <dbReference type="EMBL" id="KAJ1959767.1"/>
    </source>
</evidence>
<dbReference type="PANTHER" id="PTHR10151:SF120">
    <property type="entry name" value="BIS(5'-ADENOSYL)-TRIPHOSPHATASE"/>
    <property type="match status" value="1"/>
</dbReference>
<proteinExistence type="predicted"/>
<dbReference type="OrthoDB" id="415411at2759"/>
<dbReference type="Gene3D" id="3.30.1360.180">
    <property type="match status" value="1"/>
</dbReference>
<protein>
    <submittedName>
        <fullName evidence="2">Uncharacterized protein</fullName>
    </submittedName>
</protein>
<dbReference type="Gene3D" id="3.40.720.10">
    <property type="entry name" value="Alkaline Phosphatase, subunit A"/>
    <property type="match status" value="2"/>
</dbReference>
<dbReference type="GO" id="GO:0047429">
    <property type="term" value="F:nucleoside triphosphate diphosphatase activity"/>
    <property type="evidence" value="ECO:0007669"/>
    <property type="project" value="TreeGrafter"/>
</dbReference>
<dbReference type="SUPFAM" id="SSF53649">
    <property type="entry name" value="Alkaline phosphatase-like"/>
    <property type="match status" value="2"/>
</dbReference>
<dbReference type="Proteomes" id="UP001150925">
    <property type="component" value="Unassembled WGS sequence"/>
</dbReference>
<gene>
    <name evidence="2" type="ORF">IWQ62_004486</name>
</gene>
<dbReference type="GO" id="GO:0009141">
    <property type="term" value="P:nucleoside triphosphate metabolic process"/>
    <property type="evidence" value="ECO:0007669"/>
    <property type="project" value="TreeGrafter"/>
</dbReference>
<comment type="caution">
    <text evidence="2">The sequence shown here is derived from an EMBL/GenBank/DDBJ whole genome shotgun (WGS) entry which is preliminary data.</text>
</comment>
<organism evidence="2 3">
    <name type="scientific">Dispira parvispora</name>
    <dbReference type="NCBI Taxonomy" id="1520584"/>
    <lineage>
        <taxon>Eukaryota</taxon>
        <taxon>Fungi</taxon>
        <taxon>Fungi incertae sedis</taxon>
        <taxon>Zoopagomycota</taxon>
        <taxon>Kickxellomycotina</taxon>
        <taxon>Dimargaritomycetes</taxon>
        <taxon>Dimargaritales</taxon>
        <taxon>Dimargaritaceae</taxon>
        <taxon>Dispira</taxon>
    </lineage>
</organism>
<keyword evidence="3" id="KW-1185">Reference proteome</keyword>
<feature type="region of interest" description="Disordered" evidence="1">
    <location>
        <begin position="364"/>
        <end position="388"/>
    </location>
</feature>
<evidence type="ECO:0000313" key="3">
    <source>
        <dbReference type="Proteomes" id="UP001150925"/>
    </source>
</evidence>
<sequence length="853" mass="95741">MDSSWWGGEPIWITAEKQGVKSGVVMWPGGAVVHDGFTPSHLVPFQDNVAPQAKIDKLLEWIDLPLENRPQLLVGYMPEFDIIAHKHSPNSKEANATLELLEAAAQQLRDGLVERNLADIVDVIYVSDHGMEEVTPDKVIMLDDLVNLDKFKLINGFPHADLVPNDPSETEAIFQELKAQEDGQPWKVYRRKDIPAKYQYSHNDRIAPIVAIIENGWTFFTKERFIKAHPLTYNEGKSLGCHGYDNNEVSMRSIFLAYGPDFQPGSRSIWAKHSPKSEWLTSNSTDQSDVIHPSFQNTEVYNLLCRLLDLEGEPNNGTLTWDYRTAAEQPGQKGLGASRTPFILHLGSGTDVISSTAAHMSRLSESEQDLLHHGQHKQPALTPQPTPRRWHHDPWKVTLVGVLLIGFVVTVGFSFGPYAEFHKVDTRQHTQDLSALHNGTHPFRKTVILVSFDGFRADYLDRGLTPHLSQVVQKGGFQAQHMTPSFPSVTFPNHYTLVTGLYPEAHGIVGNEFHDPGLNATFYYKNDTINRQSEWWGGEPIWVTTVKQGLLSAVDMWPGSTAPIKDVLPTYLIPYDGTVKPHTKVDQLMSWLDLPFEERPSFLATYLPEVDSAGHRASPESAEVNSALELVDDMVGYLQEQLAQRNLSEVVNVIYVSDHGMATVTPERTIYLEDLVEDVHQFKMITGYPLAALTPSDEQDIPVIYETLKQKSDGQPWEVYLKDDIPKRFHFSHSDRIAPIVCIPEVGWTFFTRRKYTHSYLYSGDNDKPFGVHGYDNLDRTMQAIFIAHGPDFRTVSKPLQASTGAESEFYGPSLSPQGQPLLHPAFANVNVYNILTKALDLVPAPNNGTTDA</sequence>